<feature type="compositionally biased region" description="Low complexity" evidence="1">
    <location>
        <begin position="1"/>
        <end position="16"/>
    </location>
</feature>
<organism evidence="2">
    <name type="scientific">uncultured Thermomicrobiales bacterium</name>
    <dbReference type="NCBI Taxonomy" id="1645740"/>
    <lineage>
        <taxon>Bacteria</taxon>
        <taxon>Pseudomonadati</taxon>
        <taxon>Thermomicrobiota</taxon>
        <taxon>Thermomicrobia</taxon>
        <taxon>Thermomicrobiales</taxon>
        <taxon>environmental samples</taxon>
    </lineage>
</organism>
<dbReference type="EMBL" id="CADCWM010000070">
    <property type="protein sequence ID" value="CAA9543608.1"/>
    <property type="molecule type" value="Genomic_DNA"/>
</dbReference>
<dbReference type="AlphaFoldDB" id="A0A6J4U860"/>
<evidence type="ECO:0000313" key="2">
    <source>
        <dbReference type="EMBL" id="CAA9543608.1"/>
    </source>
</evidence>
<proteinExistence type="predicted"/>
<feature type="non-terminal residue" evidence="2">
    <location>
        <position position="1"/>
    </location>
</feature>
<sequence length="33" mass="3097">AMPNSARADAAPAGSALCSTGPRSCRPPVAGVG</sequence>
<protein>
    <submittedName>
        <fullName evidence="2">Uncharacterized protein</fullName>
    </submittedName>
</protein>
<evidence type="ECO:0000256" key="1">
    <source>
        <dbReference type="SAM" id="MobiDB-lite"/>
    </source>
</evidence>
<reference evidence="2" key="1">
    <citation type="submission" date="2020-02" db="EMBL/GenBank/DDBJ databases">
        <authorList>
            <person name="Meier V. D."/>
        </authorList>
    </citation>
    <scope>NUCLEOTIDE SEQUENCE</scope>
    <source>
        <strain evidence="2">AVDCRST_MAG88</strain>
    </source>
</reference>
<gene>
    <name evidence="2" type="ORF">AVDCRST_MAG88-215</name>
</gene>
<feature type="non-terminal residue" evidence="2">
    <location>
        <position position="33"/>
    </location>
</feature>
<feature type="region of interest" description="Disordered" evidence="1">
    <location>
        <begin position="1"/>
        <end position="33"/>
    </location>
</feature>
<accession>A0A6J4U860</accession>
<name>A0A6J4U860_9BACT</name>